<evidence type="ECO:0000256" key="3">
    <source>
        <dbReference type="ARBA" id="ARBA00022833"/>
    </source>
</evidence>
<dbReference type="GO" id="GO:0016567">
    <property type="term" value="P:protein ubiquitination"/>
    <property type="evidence" value="ECO:0007669"/>
    <property type="project" value="TreeGrafter"/>
</dbReference>
<keyword evidence="2 4" id="KW-0863">Zinc-finger</keyword>
<feature type="transmembrane region" description="Helical" evidence="5">
    <location>
        <begin position="12"/>
        <end position="34"/>
    </location>
</feature>
<protein>
    <submittedName>
        <fullName evidence="7">E3 ubiquitin-protein ligase rha1b-like protein</fullName>
    </submittedName>
</protein>
<keyword evidence="3" id="KW-0862">Zinc</keyword>
<accession>A0A2K3MCC9</accession>
<dbReference type="STRING" id="57577.A0A2K3MCC9"/>
<keyword evidence="5" id="KW-0812">Transmembrane</keyword>
<dbReference type="GO" id="GO:0061630">
    <property type="term" value="F:ubiquitin protein ligase activity"/>
    <property type="evidence" value="ECO:0007669"/>
    <property type="project" value="TreeGrafter"/>
</dbReference>
<dbReference type="Pfam" id="PF13639">
    <property type="entry name" value="zf-RING_2"/>
    <property type="match status" value="1"/>
</dbReference>
<dbReference type="SMART" id="SM00184">
    <property type="entry name" value="RING"/>
    <property type="match status" value="1"/>
</dbReference>
<reference evidence="7 8" key="1">
    <citation type="journal article" date="2014" name="Am. J. Bot.">
        <title>Genome assembly and annotation for red clover (Trifolium pratense; Fabaceae).</title>
        <authorList>
            <person name="Istvanek J."/>
            <person name="Jaros M."/>
            <person name="Krenek A."/>
            <person name="Repkova J."/>
        </authorList>
    </citation>
    <scope>NUCLEOTIDE SEQUENCE [LARGE SCALE GENOMIC DNA]</scope>
    <source>
        <strain evidence="8">cv. Tatra</strain>
        <tissue evidence="7">Young leaves</tissue>
    </source>
</reference>
<keyword evidence="5" id="KW-0472">Membrane</keyword>
<dbReference type="EMBL" id="ASHM01056532">
    <property type="protein sequence ID" value="PNX88430.1"/>
    <property type="molecule type" value="Genomic_DNA"/>
</dbReference>
<evidence type="ECO:0000256" key="2">
    <source>
        <dbReference type="ARBA" id="ARBA00022771"/>
    </source>
</evidence>
<dbReference type="Gene3D" id="3.30.40.10">
    <property type="entry name" value="Zinc/RING finger domain, C3HC4 (zinc finger)"/>
    <property type="match status" value="1"/>
</dbReference>
<dbReference type="PANTHER" id="PTHR45969">
    <property type="entry name" value="RING ZINC FINGER PROTEIN-RELATED"/>
    <property type="match status" value="1"/>
</dbReference>
<dbReference type="InterPro" id="IPR013083">
    <property type="entry name" value="Znf_RING/FYVE/PHD"/>
</dbReference>
<organism evidence="7 8">
    <name type="scientific">Trifolium pratense</name>
    <name type="common">Red clover</name>
    <dbReference type="NCBI Taxonomy" id="57577"/>
    <lineage>
        <taxon>Eukaryota</taxon>
        <taxon>Viridiplantae</taxon>
        <taxon>Streptophyta</taxon>
        <taxon>Embryophyta</taxon>
        <taxon>Tracheophyta</taxon>
        <taxon>Spermatophyta</taxon>
        <taxon>Magnoliopsida</taxon>
        <taxon>eudicotyledons</taxon>
        <taxon>Gunneridae</taxon>
        <taxon>Pentapetalae</taxon>
        <taxon>rosids</taxon>
        <taxon>fabids</taxon>
        <taxon>Fabales</taxon>
        <taxon>Fabaceae</taxon>
        <taxon>Papilionoideae</taxon>
        <taxon>50 kb inversion clade</taxon>
        <taxon>NPAAA clade</taxon>
        <taxon>Hologalegina</taxon>
        <taxon>IRL clade</taxon>
        <taxon>Trifolieae</taxon>
        <taxon>Trifolium</taxon>
    </lineage>
</organism>
<evidence type="ECO:0000313" key="7">
    <source>
        <dbReference type="EMBL" id="PNX88430.1"/>
    </source>
</evidence>
<evidence type="ECO:0000256" key="5">
    <source>
        <dbReference type="SAM" id="Phobius"/>
    </source>
</evidence>
<reference evidence="7 8" key="2">
    <citation type="journal article" date="2017" name="Front. Plant Sci.">
        <title>Gene Classification and Mining of Molecular Markers Useful in Red Clover (Trifolium pratense) Breeding.</title>
        <authorList>
            <person name="Istvanek J."/>
            <person name="Dluhosova J."/>
            <person name="Dluhos P."/>
            <person name="Patkova L."/>
            <person name="Nedelnik J."/>
            <person name="Repkova J."/>
        </authorList>
    </citation>
    <scope>NUCLEOTIDE SEQUENCE [LARGE SCALE GENOMIC DNA]</scope>
    <source>
        <strain evidence="8">cv. Tatra</strain>
        <tissue evidence="7">Young leaves</tissue>
    </source>
</reference>
<comment type="caution">
    <text evidence="7">The sequence shown here is derived from an EMBL/GenBank/DDBJ whole genome shotgun (WGS) entry which is preliminary data.</text>
</comment>
<proteinExistence type="predicted"/>
<sequence length="135" mass="15891">MGFPTQIVLPKIFVQFLSVLSFIRKLITILFFYIGLNSEFPFSETIPEFSPVNPLLLIREILPVVKFSELAVVEYPPESCTVCLYEFKAEDEIQRLTNCRHIFHRNCIDRWIGYDHMTCPLCRTKFLPHHHMQDA</sequence>
<feature type="domain" description="RING-type" evidence="6">
    <location>
        <begin position="80"/>
        <end position="123"/>
    </location>
</feature>
<dbReference type="GO" id="GO:0008270">
    <property type="term" value="F:zinc ion binding"/>
    <property type="evidence" value="ECO:0007669"/>
    <property type="project" value="UniProtKB-KW"/>
</dbReference>
<evidence type="ECO:0000313" key="8">
    <source>
        <dbReference type="Proteomes" id="UP000236291"/>
    </source>
</evidence>
<keyword evidence="5" id="KW-1133">Transmembrane helix</keyword>
<keyword evidence="1" id="KW-0479">Metal-binding</keyword>
<dbReference type="Proteomes" id="UP000236291">
    <property type="component" value="Unassembled WGS sequence"/>
</dbReference>
<dbReference type="InterPro" id="IPR001841">
    <property type="entry name" value="Znf_RING"/>
</dbReference>
<evidence type="ECO:0000256" key="1">
    <source>
        <dbReference type="ARBA" id="ARBA00022723"/>
    </source>
</evidence>
<dbReference type="PANTHER" id="PTHR45969:SF33">
    <property type="entry name" value="RING ZINC FINGER PROTEIN-RELATED"/>
    <property type="match status" value="1"/>
</dbReference>
<gene>
    <name evidence="7" type="ORF">L195_g044535</name>
</gene>
<name>A0A2K3MCC9_TRIPR</name>
<evidence type="ECO:0000256" key="4">
    <source>
        <dbReference type="PROSITE-ProRule" id="PRU00175"/>
    </source>
</evidence>
<dbReference type="AlphaFoldDB" id="A0A2K3MCC9"/>
<dbReference type="SUPFAM" id="SSF57850">
    <property type="entry name" value="RING/U-box"/>
    <property type="match status" value="1"/>
</dbReference>
<evidence type="ECO:0000259" key="6">
    <source>
        <dbReference type="PROSITE" id="PS50089"/>
    </source>
</evidence>
<dbReference type="PROSITE" id="PS50089">
    <property type="entry name" value="ZF_RING_2"/>
    <property type="match status" value="1"/>
</dbReference>